<gene>
    <name evidence="2" type="ORF">DME_LOCUS6097</name>
</gene>
<evidence type="ECO:0000313" key="2">
    <source>
        <dbReference type="EMBL" id="VDN56124.1"/>
    </source>
</evidence>
<dbReference type="InterPro" id="IPR016095">
    <property type="entry name" value="Ribosomal_uL1_3-a/b-sand"/>
</dbReference>
<dbReference type="EMBL" id="UYYG01001154">
    <property type="protein sequence ID" value="VDN56124.1"/>
    <property type="molecule type" value="Genomic_DNA"/>
</dbReference>
<sequence>MPSKAVMDGIRNQVMEALEILHKIAGRAKGKSLFPEIDQNLHLQCVYKKPAMARPEVLYRRIILPHPLLSKDTTTICLIMRDIDKSKKARNDPDVEKEALEWSDKLREMYGITQKIVQKVITRRQLRREYKEYGAKRLLATAYDLFLVDSTVARNVLRFCGKDFHKAKKMPFIINFTRSSSVMRQIDKAYRSFTLPLSAHRTRTSLSFGNLSHSSADLVDNAMAAISGLFHYCPGGFLNVRSIYMQITSGGPTIPIYVDTESKNIVELPQPIAKHKRPEFQETFGELSTLPEGLEVAVRRDGAVRVINAETKKTVLYPTIHDESEKTDDLKPRIDPKKIIKKKKLSKRKRRLLASSKEVIKKPSFKPISKALLADKGGKNKPMAQVNRSSEIKQKKLTTQNEKRRSKKNSK</sequence>
<evidence type="ECO:0000313" key="5">
    <source>
        <dbReference type="WBParaSite" id="DME_0000173701-mRNA-1"/>
    </source>
</evidence>
<dbReference type="InterPro" id="IPR028364">
    <property type="entry name" value="Ribosomal_uL1/biogenesis"/>
</dbReference>
<evidence type="ECO:0000313" key="3">
    <source>
        <dbReference type="Proteomes" id="UP000038040"/>
    </source>
</evidence>
<evidence type="ECO:0000256" key="1">
    <source>
        <dbReference type="SAM" id="MobiDB-lite"/>
    </source>
</evidence>
<protein>
    <submittedName>
        <fullName evidence="5">Ribosomal_L7Ae domain-containing protein</fullName>
    </submittedName>
</protein>
<dbReference type="Pfam" id="PF00687">
    <property type="entry name" value="Ribosomal_L1"/>
    <property type="match status" value="1"/>
</dbReference>
<dbReference type="WBParaSite" id="DME_0000173701-mRNA-1">
    <property type="protein sequence ID" value="DME_0000173701-mRNA-1"/>
    <property type="gene ID" value="DME_0000173701"/>
</dbReference>
<evidence type="ECO:0000313" key="4">
    <source>
        <dbReference type="Proteomes" id="UP000274756"/>
    </source>
</evidence>
<keyword evidence="4" id="KW-1185">Reference proteome</keyword>
<dbReference type="Gene3D" id="3.40.50.790">
    <property type="match status" value="1"/>
</dbReference>
<reference evidence="2 4" key="2">
    <citation type="submission" date="2018-11" db="EMBL/GenBank/DDBJ databases">
        <authorList>
            <consortium name="Pathogen Informatics"/>
        </authorList>
    </citation>
    <scope>NUCLEOTIDE SEQUENCE [LARGE SCALE GENOMIC DNA]</scope>
</reference>
<name>A0A0N4U4L9_DRAME</name>
<dbReference type="SUPFAM" id="SSF56808">
    <property type="entry name" value="Ribosomal protein L1"/>
    <property type="match status" value="1"/>
</dbReference>
<accession>A0A0N4U4L9</accession>
<dbReference type="InterPro" id="IPR023674">
    <property type="entry name" value="Ribosomal_uL1-like"/>
</dbReference>
<dbReference type="OrthoDB" id="10251727at2759"/>
<dbReference type="CDD" id="cd00403">
    <property type="entry name" value="Ribosomal_L1"/>
    <property type="match status" value="1"/>
</dbReference>
<dbReference type="STRING" id="318479.A0A0N4U4L9"/>
<reference evidence="5" key="1">
    <citation type="submission" date="2017-02" db="UniProtKB">
        <authorList>
            <consortium name="WormBaseParasite"/>
        </authorList>
    </citation>
    <scope>IDENTIFICATION</scope>
</reference>
<proteinExistence type="predicted"/>
<dbReference type="AlphaFoldDB" id="A0A0N4U4L9"/>
<dbReference type="Proteomes" id="UP000038040">
    <property type="component" value="Unplaced"/>
</dbReference>
<dbReference type="Proteomes" id="UP000274756">
    <property type="component" value="Unassembled WGS sequence"/>
</dbReference>
<organism evidence="3 5">
    <name type="scientific">Dracunculus medinensis</name>
    <name type="common">Guinea worm</name>
    <dbReference type="NCBI Taxonomy" id="318479"/>
    <lineage>
        <taxon>Eukaryota</taxon>
        <taxon>Metazoa</taxon>
        <taxon>Ecdysozoa</taxon>
        <taxon>Nematoda</taxon>
        <taxon>Chromadorea</taxon>
        <taxon>Rhabditida</taxon>
        <taxon>Spirurina</taxon>
        <taxon>Dracunculoidea</taxon>
        <taxon>Dracunculidae</taxon>
        <taxon>Dracunculus</taxon>
    </lineage>
</organism>
<feature type="region of interest" description="Disordered" evidence="1">
    <location>
        <begin position="371"/>
        <end position="411"/>
    </location>
</feature>